<dbReference type="InterPro" id="IPR037018">
    <property type="entry name" value="GH65_N"/>
</dbReference>
<comment type="caution">
    <text evidence="5">The sequence shown here is derived from an EMBL/GenBank/DDBJ whole genome shotgun (WGS) entry which is preliminary data.</text>
</comment>
<gene>
    <name evidence="5" type="ORF">ITX44_31070</name>
</gene>
<dbReference type="PANTHER" id="PTHR11051">
    <property type="entry name" value="GLYCOSYL HYDROLASE-RELATED"/>
    <property type="match status" value="1"/>
</dbReference>
<dbReference type="SUPFAM" id="SSF48208">
    <property type="entry name" value="Six-hairpin glycosidases"/>
    <property type="match status" value="1"/>
</dbReference>
<reference evidence="5 6" key="1">
    <citation type="submission" date="2021-01" db="EMBL/GenBank/DDBJ databases">
        <title>Streptomyces acididurans sp. nov., isolated from a peat swamp forest soil.</title>
        <authorList>
            <person name="Chantavorakit T."/>
            <person name="Duangmal K."/>
        </authorList>
    </citation>
    <scope>NUCLEOTIDE SEQUENCE [LARGE SCALE GENOMIC DNA]</scope>
    <source>
        <strain evidence="5 6">KK5PA1</strain>
    </source>
</reference>
<dbReference type="InterPro" id="IPR000421">
    <property type="entry name" value="FA58C"/>
</dbReference>
<dbReference type="Gene3D" id="2.70.98.40">
    <property type="entry name" value="Glycoside hydrolase, family 65, N-terminal domain"/>
    <property type="match status" value="2"/>
</dbReference>
<dbReference type="Pfam" id="PF00754">
    <property type="entry name" value="F5_F8_type_C"/>
    <property type="match status" value="1"/>
</dbReference>
<sequence>MGIRPVLPSLPRQARWRRRPRPSPRSSAPAVRAVAGTAVLLLSTVSAGALQPLSAAAAEQPDAGWVLSTTDPSSNYSPAFLGNGYLSTRVPAEGAGFSTSPLLTESQLAGFYGQGPGISVQRVNIPAWSTLGVSDGSAVYGNVGSAGCEFGVVCEAESGTLTGGAFIATNHTNYGGTGFVAGYGPGGKPAPGAAATVTVPGVPAGTARLTVRYAAGGATAQTLSAQVNGGAPVRLQLPATSSWDTWATATLDVPVTAGANTATVTCASGDTCLANVDQISLSPAGTAPAAKAPTGTTSDYRQSLDLLHGTITTSLTWTSPAGHTTRLTYRVLVDQANAHLGVTQVEITPVNWSGPLSVIDEFDGRGDTLPANHRLSKAVDLTQVSDGQVDGTSATMSESLTTQQIGMRAGLASVLRADGDDDSAGVATAPYTDVPTDSLAQQAGFDVRAGKTYRATKFVGVASSNDTAQGSAPLVQNGPADPRTAALDYATQAAAQGWRSVQVEHEHAWAHLWQSDITVPGDPDLTQKLRASTFYLLSSVRDGVTWGPSPGGMSSADYNGHVFWDADTWMNPALLAGHPDLARNLLDYRYTLLGAAQANAQSHGYQGAQYPWESADTGKDVGIHPHEIHIDSDVALAQWQYYRATGDVDWLRTKGWPVIKSIADFWASRVTPNAQGGYDLKGVQSPDENHDNENNSAYTNAGAIDSLNIATQAAQLVGEQPDPLWAQVAGGLTVAVDPATGVHPEFDGYRGDTINQADTVMLQYPLNYPMTPQQAQADLDYYTPRTDINGPSMTDSINLIDSAALGTPGCVTETFLERSLDPYTYAPFDQFAETRSGGAFTFTTGIGGVLQAFDYGFTGLRYDGDAVALDPMLPPQLPGIDLTGLQWHGNTFDVSIRPDGTQVTLRSGHTLVVSAAGRQTSLHGHESVTLPTRRPDLTPTQDMARCKDVSASSADPSFPAVAAVDGSSSTRWKATAPGAALTVDLGKATTVGRTVVQSYGATTAYRIDVSTDGTTWTPFGTPVAATATSSTTVTAPPVSARWIRYTAAGSATPAVVALEAYAG</sequence>
<dbReference type="InterPro" id="IPR005196">
    <property type="entry name" value="Glyco_hydro_65_N"/>
</dbReference>
<dbReference type="PROSITE" id="PS50022">
    <property type="entry name" value="FA58C_3"/>
    <property type="match status" value="1"/>
</dbReference>
<evidence type="ECO:0000259" key="4">
    <source>
        <dbReference type="PROSITE" id="PS51175"/>
    </source>
</evidence>
<dbReference type="SUPFAM" id="SSF74650">
    <property type="entry name" value="Galactose mutarotase-like"/>
    <property type="match status" value="1"/>
</dbReference>
<dbReference type="Proteomes" id="UP000749040">
    <property type="component" value="Unassembled WGS sequence"/>
</dbReference>
<dbReference type="PROSITE" id="PS51175">
    <property type="entry name" value="CBM6"/>
    <property type="match status" value="1"/>
</dbReference>
<organism evidence="5 6">
    <name type="scientific">Actinacidiphila acididurans</name>
    <dbReference type="NCBI Taxonomy" id="2784346"/>
    <lineage>
        <taxon>Bacteria</taxon>
        <taxon>Bacillati</taxon>
        <taxon>Actinomycetota</taxon>
        <taxon>Actinomycetes</taxon>
        <taxon>Kitasatosporales</taxon>
        <taxon>Streptomycetaceae</taxon>
        <taxon>Actinacidiphila</taxon>
    </lineage>
</organism>
<dbReference type="InterPro" id="IPR005195">
    <property type="entry name" value="Glyco_hydro_65_M"/>
</dbReference>
<dbReference type="Pfam" id="PF03636">
    <property type="entry name" value="Glyco_hydro_65N"/>
    <property type="match status" value="1"/>
</dbReference>
<evidence type="ECO:0000259" key="3">
    <source>
        <dbReference type="PROSITE" id="PS50022"/>
    </source>
</evidence>
<feature type="domain" description="F5/8 type C" evidence="3">
    <location>
        <begin position="932"/>
        <end position="1063"/>
    </location>
</feature>
<evidence type="ECO:0000256" key="1">
    <source>
        <dbReference type="ARBA" id="ARBA00023295"/>
    </source>
</evidence>
<accession>A0ABS2U002</accession>
<dbReference type="InterPro" id="IPR005084">
    <property type="entry name" value="CBM6"/>
</dbReference>
<evidence type="ECO:0000256" key="2">
    <source>
        <dbReference type="SAM" id="MobiDB-lite"/>
    </source>
</evidence>
<dbReference type="CDD" id="cd04083">
    <property type="entry name" value="CBM35_Lmo2446-like"/>
    <property type="match status" value="1"/>
</dbReference>
<dbReference type="Pfam" id="PF03632">
    <property type="entry name" value="Glyco_hydro_65m"/>
    <property type="match status" value="1"/>
</dbReference>
<dbReference type="InterPro" id="IPR005194">
    <property type="entry name" value="Glyco_hydro_65_C"/>
</dbReference>
<feature type="domain" description="CBM6" evidence="4">
    <location>
        <begin position="152"/>
        <end position="282"/>
    </location>
</feature>
<dbReference type="SUPFAM" id="SSF49785">
    <property type="entry name" value="Galactose-binding domain-like"/>
    <property type="match status" value="2"/>
</dbReference>
<keyword evidence="1" id="KW-0378">Hydrolase</keyword>
<dbReference type="Gene3D" id="2.60.120.260">
    <property type="entry name" value="Galactose-binding domain-like"/>
    <property type="match status" value="2"/>
</dbReference>
<dbReference type="EMBL" id="JADKYB010000021">
    <property type="protein sequence ID" value="MBM9508914.1"/>
    <property type="molecule type" value="Genomic_DNA"/>
</dbReference>
<feature type="region of interest" description="Disordered" evidence="2">
    <location>
        <begin position="1"/>
        <end position="29"/>
    </location>
</feature>
<evidence type="ECO:0000313" key="5">
    <source>
        <dbReference type="EMBL" id="MBM9508914.1"/>
    </source>
</evidence>
<dbReference type="InterPro" id="IPR008928">
    <property type="entry name" value="6-hairpin_glycosidase_sf"/>
</dbReference>
<dbReference type="InterPro" id="IPR008979">
    <property type="entry name" value="Galactose-bd-like_sf"/>
</dbReference>
<proteinExistence type="predicted"/>
<keyword evidence="1" id="KW-0326">Glycosidase</keyword>
<dbReference type="Gene3D" id="2.60.420.10">
    <property type="entry name" value="Maltose phosphorylase, domain 3"/>
    <property type="match status" value="1"/>
</dbReference>
<dbReference type="RefSeq" id="WP_205361387.1">
    <property type="nucleotide sequence ID" value="NZ_JADKYB010000021.1"/>
</dbReference>
<dbReference type="InterPro" id="IPR012341">
    <property type="entry name" value="6hp_glycosidase-like_sf"/>
</dbReference>
<dbReference type="PANTHER" id="PTHR11051:SF8">
    <property type="entry name" value="PROTEIN-GLUCOSYLGALACTOSYLHYDROXYLYSINE GLUCOSIDASE"/>
    <property type="match status" value="1"/>
</dbReference>
<protein>
    <submittedName>
        <fullName evidence="5">Discoidin domain-containing protein</fullName>
    </submittedName>
</protein>
<dbReference type="Pfam" id="PF03633">
    <property type="entry name" value="Glyco_hydro_65C"/>
    <property type="match status" value="1"/>
</dbReference>
<evidence type="ECO:0000313" key="6">
    <source>
        <dbReference type="Proteomes" id="UP000749040"/>
    </source>
</evidence>
<dbReference type="Gene3D" id="1.50.10.10">
    <property type="match status" value="1"/>
</dbReference>
<dbReference type="InterPro" id="IPR011013">
    <property type="entry name" value="Gal_mutarotase_sf_dom"/>
</dbReference>
<keyword evidence="6" id="KW-1185">Reference proteome</keyword>
<name>A0ABS2U002_9ACTN</name>